<gene>
    <name evidence="1" type="ORF">E2488_00840</name>
</gene>
<dbReference type="OrthoDB" id="1493972at2"/>
<accession>A0A4Y8AVC7</accession>
<dbReference type="PROSITE" id="PS51257">
    <property type="entry name" value="PROKAR_LIPOPROTEIN"/>
    <property type="match status" value="1"/>
</dbReference>
<comment type="caution">
    <text evidence="1">The sequence shown here is derived from an EMBL/GenBank/DDBJ whole genome shotgun (WGS) entry which is preliminary data.</text>
</comment>
<organism evidence="1 2">
    <name type="scientific">Gramella jeungdoensis</name>
    <dbReference type="NCBI Taxonomy" id="708091"/>
    <lineage>
        <taxon>Bacteria</taxon>
        <taxon>Pseudomonadati</taxon>
        <taxon>Bacteroidota</taxon>
        <taxon>Flavobacteriia</taxon>
        <taxon>Flavobacteriales</taxon>
        <taxon>Flavobacteriaceae</taxon>
        <taxon>Christiangramia</taxon>
    </lineage>
</organism>
<proteinExistence type="predicted"/>
<dbReference type="Proteomes" id="UP000298517">
    <property type="component" value="Unassembled WGS sequence"/>
</dbReference>
<dbReference type="RefSeq" id="WP_134246443.1">
    <property type="nucleotide sequence ID" value="NZ_SNQI01000001.1"/>
</dbReference>
<sequence length="151" mass="17509">MKNIIVIVFVVTFLTACNSNVNNLKDSSKEDLSKIEGTWKLVYGEIRENDSIQIRDISKSEFIKIINKTHFAFFNQQKESSEGFYGGAGTYSLNGNDYVEKLSYIDNLQFRNHTFPFKVEIKGDSLIQSGTEEVKELNMKRYIIEKYIRIK</sequence>
<reference evidence="1 2" key="1">
    <citation type="journal article" date="2011" name="J. Microbiol.">
        <title>Gramella jeungdoensis sp. nov., isolated from a solar saltern in Korea.</title>
        <authorList>
            <person name="Joung Y."/>
            <person name="Kim H."/>
            <person name="Jang T."/>
            <person name="Ahn T.S."/>
            <person name="Joh K."/>
        </authorList>
    </citation>
    <scope>NUCLEOTIDE SEQUENCE [LARGE SCALE GENOMIC DNA]</scope>
    <source>
        <strain evidence="1 2">KCTC 23123</strain>
    </source>
</reference>
<protein>
    <recommendedName>
        <fullName evidence="3">Lipocalin-like domain-containing protein</fullName>
    </recommendedName>
</protein>
<dbReference type="Gene3D" id="2.40.128.490">
    <property type="entry name" value="Uncharacterised protein PF14869, DUF4488"/>
    <property type="match status" value="1"/>
</dbReference>
<evidence type="ECO:0000313" key="2">
    <source>
        <dbReference type="Proteomes" id="UP000298517"/>
    </source>
</evidence>
<evidence type="ECO:0008006" key="3">
    <source>
        <dbReference type="Google" id="ProtNLM"/>
    </source>
</evidence>
<keyword evidence="2" id="KW-1185">Reference proteome</keyword>
<dbReference type="EMBL" id="SNQI01000001">
    <property type="protein sequence ID" value="TEW76429.1"/>
    <property type="molecule type" value="Genomic_DNA"/>
</dbReference>
<name>A0A4Y8AVC7_9FLAO</name>
<evidence type="ECO:0000313" key="1">
    <source>
        <dbReference type="EMBL" id="TEW76429.1"/>
    </source>
</evidence>
<dbReference type="AlphaFoldDB" id="A0A4Y8AVC7"/>